<dbReference type="KEGG" id="pbl:PAAG_05550"/>
<gene>
    <name evidence="2" type="ORF">PAAG_05550</name>
</gene>
<dbReference type="OrthoDB" id="4590707at2759"/>
<dbReference type="STRING" id="502779.C1H457"/>
<evidence type="ECO:0000313" key="3">
    <source>
        <dbReference type="Proteomes" id="UP000002059"/>
    </source>
</evidence>
<keyword evidence="3" id="KW-1185">Reference proteome</keyword>
<feature type="region of interest" description="Disordered" evidence="1">
    <location>
        <begin position="73"/>
        <end position="169"/>
    </location>
</feature>
<dbReference type="RefSeq" id="XP_002792821.2">
    <property type="nucleotide sequence ID" value="XM_002792775.2"/>
</dbReference>
<organism evidence="2 3">
    <name type="scientific">Paracoccidioides lutzii (strain ATCC MYA-826 / Pb01)</name>
    <name type="common">Paracoccidioides brasiliensis</name>
    <dbReference type="NCBI Taxonomy" id="502779"/>
    <lineage>
        <taxon>Eukaryota</taxon>
        <taxon>Fungi</taxon>
        <taxon>Dikarya</taxon>
        <taxon>Ascomycota</taxon>
        <taxon>Pezizomycotina</taxon>
        <taxon>Eurotiomycetes</taxon>
        <taxon>Eurotiomycetidae</taxon>
        <taxon>Onygenales</taxon>
        <taxon>Ajellomycetaceae</taxon>
        <taxon>Paracoccidioides</taxon>
    </lineage>
</organism>
<dbReference type="VEuPathDB" id="FungiDB:PAAG_05550"/>
<dbReference type="eggNOG" id="ENOG502S4C0">
    <property type="taxonomic scope" value="Eukaryota"/>
</dbReference>
<feature type="compositionally biased region" description="Basic and acidic residues" evidence="1">
    <location>
        <begin position="127"/>
        <end position="140"/>
    </location>
</feature>
<reference evidence="2 3" key="1">
    <citation type="journal article" date="2011" name="PLoS Genet.">
        <title>Comparative genomic analysis of human fungal pathogens causing paracoccidioidomycosis.</title>
        <authorList>
            <person name="Desjardins C.A."/>
            <person name="Champion M.D."/>
            <person name="Holder J.W."/>
            <person name="Muszewska A."/>
            <person name="Goldberg J."/>
            <person name="Bailao A.M."/>
            <person name="Brigido M.M."/>
            <person name="Ferreira M.E."/>
            <person name="Garcia A.M."/>
            <person name="Grynberg M."/>
            <person name="Gujja S."/>
            <person name="Heiman D.I."/>
            <person name="Henn M.R."/>
            <person name="Kodira C.D."/>
            <person name="Leon-Narvaez H."/>
            <person name="Longo L.V."/>
            <person name="Ma L.J."/>
            <person name="Malavazi I."/>
            <person name="Matsuo A.L."/>
            <person name="Morais F.V."/>
            <person name="Pereira M."/>
            <person name="Rodriguez-Brito S."/>
            <person name="Sakthikumar S."/>
            <person name="Salem-Izacc S.M."/>
            <person name="Sykes S.M."/>
            <person name="Teixeira M.M."/>
            <person name="Vallejo M.C."/>
            <person name="Walter M.E."/>
            <person name="Yandava C."/>
            <person name="Young S."/>
            <person name="Zeng Q."/>
            <person name="Zucker J."/>
            <person name="Felipe M.S."/>
            <person name="Goldman G.H."/>
            <person name="Haas B.J."/>
            <person name="McEwen J.G."/>
            <person name="Nino-Vega G."/>
            <person name="Puccia R."/>
            <person name="San-Blas G."/>
            <person name="Soares C.M."/>
            <person name="Birren B.W."/>
            <person name="Cuomo C.A."/>
        </authorList>
    </citation>
    <scope>NUCLEOTIDE SEQUENCE [LARGE SCALE GENOMIC DNA]</scope>
    <source>
        <strain evidence="3">ATCC MYA-826 / Pb01</strain>
    </source>
</reference>
<feature type="compositionally biased region" description="Basic and acidic residues" evidence="1">
    <location>
        <begin position="111"/>
        <end position="120"/>
    </location>
</feature>
<dbReference type="EMBL" id="KN294005">
    <property type="protein sequence ID" value="EEH34501.2"/>
    <property type="molecule type" value="Genomic_DNA"/>
</dbReference>
<dbReference type="HOGENOM" id="CLU_075332_1_0_1"/>
<dbReference type="AlphaFoldDB" id="C1H457"/>
<evidence type="ECO:0000256" key="1">
    <source>
        <dbReference type="SAM" id="MobiDB-lite"/>
    </source>
</evidence>
<proteinExistence type="predicted"/>
<name>C1H457_PARBA</name>
<dbReference type="Proteomes" id="UP000002059">
    <property type="component" value="Partially assembled WGS sequence"/>
</dbReference>
<dbReference type="OMA" id="NDNTEHT"/>
<dbReference type="GeneID" id="9095799"/>
<protein>
    <submittedName>
        <fullName evidence="2">Uncharacterized protein</fullName>
    </submittedName>
</protein>
<evidence type="ECO:0000313" key="2">
    <source>
        <dbReference type="EMBL" id="EEH34501.2"/>
    </source>
</evidence>
<accession>C1H457</accession>
<sequence length="169" mass="18509">MVVFRSSPLIRTFFTAQQSTRVAGTRTSSRVWQQVSRRTYASGPEVKKTSDLPWLIGSVVFTVPAAAYLLSESPKPVPESHKDPEEPQLTEKQATTKPEEKEEMGAAEPLQVEKEPDEPQKASIPAELEKGEAKPEKGEADENESDDDGPATPSTEQSEEEGAKPNQST</sequence>